<dbReference type="InterPro" id="IPR000914">
    <property type="entry name" value="SBP_5_dom"/>
</dbReference>
<feature type="signal peptide" evidence="1">
    <location>
        <begin position="1"/>
        <end position="20"/>
    </location>
</feature>
<dbReference type="GO" id="GO:0015833">
    <property type="term" value="P:peptide transport"/>
    <property type="evidence" value="ECO:0007669"/>
    <property type="project" value="TreeGrafter"/>
</dbReference>
<keyword evidence="4" id="KW-1185">Reference proteome</keyword>
<dbReference type="SUPFAM" id="SSF53850">
    <property type="entry name" value="Periplasmic binding protein-like II"/>
    <property type="match status" value="1"/>
</dbReference>
<proteinExistence type="predicted"/>
<feature type="chain" id="PRO_5039307967" evidence="1">
    <location>
        <begin position="21"/>
        <end position="222"/>
    </location>
</feature>
<organism evidence="3 4">
    <name type="scientific">Sporosarcina limicola</name>
    <dbReference type="NCBI Taxonomy" id="34101"/>
    <lineage>
        <taxon>Bacteria</taxon>
        <taxon>Bacillati</taxon>
        <taxon>Bacillota</taxon>
        <taxon>Bacilli</taxon>
        <taxon>Bacillales</taxon>
        <taxon>Caryophanaceae</taxon>
        <taxon>Sporosarcina</taxon>
    </lineage>
</organism>
<dbReference type="AlphaFoldDB" id="A0A927R5H2"/>
<evidence type="ECO:0000256" key="1">
    <source>
        <dbReference type="SAM" id="SignalP"/>
    </source>
</evidence>
<dbReference type="PROSITE" id="PS51257">
    <property type="entry name" value="PROKAR_LIPOPROTEIN"/>
    <property type="match status" value="1"/>
</dbReference>
<dbReference type="Pfam" id="PF00496">
    <property type="entry name" value="SBP_bac_5"/>
    <property type="match status" value="1"/>
</dbReference>
<evidence type="ECO:0000313" key="3">
    <source>
        <dbReference type="EMBL" id="MBE1556038.1"/>
    </source>
</evidence>
<dbReference type="InterPro" id="IPR039424">
    <property type="entry name" value="SBP_5"/>
</dbReference>
<reference evidence="3" key="1">
    <citation type="submission" date="2020-10" db="EMBL/GenBank/DDBJ databases">
        <title>Genomic Encyclopedia of Type Strains, Phase IV (KMG-IV): sequencing the most valuable type-strain genomes for metagenomic binning, comparative biology and taxonomic classification.</title>
        <authorList>
            <person name="Goeker M."/>
        </authorList>
    </citation>
    <scope>NUCLEOTIDE SEQUENCE</scope>
    <source>
        <strain evidence="3">DSM 13886</strain>
    </source>
</reference>
<dbReference type="Proteomes" id="UP000658225">
    <property type="component" value="Unassembled WGS sequence"/>
</dbReference>
<dbReference type="Gene3D" id="3.40.190.10">
    <property type="entry name" value="Periplasmic binding protein-like II"/>
    <property type="match status" value="1"/>
</dbReference>
<name>A0A927R5H2_9BACL</name>
<evidence type="ECO:0000313" key="4">
    <source>
        <dbReference type="Proteomes" id="UP000658225"/>
    </source>
</evidence>
<protein>
    <submittedName>
        <fullName evidence="3">ABC-type transport system substrate-binding protein</fullName>
    </submittedName>
</protein>
<evidence type="ECO:0000259" key="2">
    <source>
        <dbReference type="Pfam" id="PF00496"/>
    </source>
</evidence>
<dbReference type="EMBL" id="JADBEL010000020">
    <property type="protein sequence ID" value="MBE1556038.1"/>
    <property type="molecule type" value="Genomic_DNA"/>
</dbReference>
<comment type="caution">
    <text evidence="3">The sequence shown here is derived from an EMBL/GenBank/DDBJ whole genome shotgun (WGS) entry which is preliminary data.</text>
</comment>
<gene>
    <name evidence="3" type="ORF">H4683_003159</name>
</gene>
<keyword evidence="1" id="KW-0732">Signal</keyword>
<dbReference type="GO" id="GO:1904680">
    <property type="term" value="F:peptide transmembrane transporter activity"/>
    <property type="evidence" value="ECO:0007669"/>
    <property type="project" value="TreeGrafter"/>
</dbReference>
<accession>A0A927R5H2</accession>
<dbReference type="PANTHER" id="PTHR30290">
    <property type="entry name" value="PERIPLASMIC BINDING COMPONENT OF ABC TRANSPORTER"/>
    <property type="match status" value="1"/>
</dbReference>
<feature type="domain" description="Solute-binding protein family 5" evidence="2">
    <location>
        <begin position="95"/>
        <end position="221"/>
    </location>
</feature>
<sequence>MQKKKFFMPIVMAVMLVLTACSGGDKDKVDGAGKKPVKDGAASVVNPATDRGNEVVVGMSSDPQSWDPIDTFLLDWSTVATSVFEGLVERDLDLELKPGLAEEWEYLDEQTLQFKLRKGVEFHNGEPFNAEAVKFTFDRLLGEEGQQGPQYSNYTAIDSVEVNDEYTVTMILNTPDPVLLTKLAGYGAVIVPPTYVKENSDDHFNNNPVGTGPFKMTGYKRD</sequence>